<comment type="caution">
    <text evidence="1">The sequence shown here is derived from an EMBL/GenBank/DDBJ whole genome shotgun (WGS) entry which is preliminary data.</text>
</comment>
<sequence length="127" mass="14861">MVPSDMVKLEGKALQKIQMASPMWEKEDRFCNPGPIQFFGHALYFYSRYLFEQQHEYLRMLSEISAHLSYLSKTCTFGIDERSLRISCISLHMLREILSNPKDGEAGLSRRRSDDDYTRRMSGFIPL</sequence>
<name>A0ABQ7J612_9APIC</name>
<proteinExistence type="predicted"/>
<organism evidence="1 2">
    <name type="scientific">Cardiosporidium cionae</name>
    <dbReference type="NCBI Taxonomy" id="476202"/>
    <lineage>
        <taxon>Eukaryota</taxon>
        <taxon>Sar</taxon>
        <taxon>Alveolata</taxon>
        <taxon>Apicomplexa</taxon>
        <taxon>Aconoidasida</taxon>
        <taxon>Nephromycida</taxon>
        <taxon>Cardiosporidium</taxon>
    </lineage>
</organism>
<evidence type="ECO:0000313" key="1">
    <source>
        <dbReference type="EMBL" id="KAF8819432.1"/>
    </source>
</evidence>
<keyword evidence="2" id="KW-1185">Reference proteome</keyword>
<reference evidence="1 2" key="1">
    <citation type="journal article" date="2020" name="bioRxiv">
        <title>Metabolic contributions of an alphaproteobacterial endosymbiont in the apicomplexan Cardiosporidium cionae.</title>
        <authorList>
            <person name="Hunter E.S."/>
            <person name="Paight C.J."/>
            <person name="Lane C.E."/>
        </authorList>
    </citation>
    <scope>NUCLEOTIDE SEQUENCE [LARGE SCALE GENOMIC DNA]</scope>
    <source>
        <strain evidence="1">ESH_2018</strain>
    </source>
</reference>
<evidence type="ECO:0000313" key="2">
    <source>
        <dbReference type="Proteomes" id="UP000823046"/>
    </source>
</evidence>
<dbReference type="EMBL" id="JADAQX010000760">
    <property type="protein sequence ID" value="KAF8819432.1"/>
    <property type="molecule type" value="Genomic_DNA"/>
</dbReference>
<protein>
    <submittedName>
        <fullName evidence="1">Uncharacterized protein</fullName>
    </submittedName>
</protein>
<accession>A0ABQ7J612</accession>
<dbReference type="Gene3D" id="3.40.50.460">
    <property type="entry name" value="Phosphofructokinase domain"/>
    <property type="match status" value="1"/>
</dbReference>
<dbReference type="InterPro" id="IPR035966">
    <property type="entry name" value="PKF_sf"/>
</dbReference>
<dbReference type="Proteomes" id="UP000823046">
    <property type="component" value="Unassembled WGS sequence"/>
</dbReference>
<gene>
    <name evidence="1" type="ORF">IE077_001035</name>
</gene>